<gene>
    <name evidence="3" type="ORF">RBR11_12180</name>
</gene>
<dbReference type="PANTHER" id="PTHR10953:SF102">
    <property type="entry name" value="ADENYLYLTRANSFERASE AND SULFURTRANSFERASE MOCS3"/>
    <property type="match status" value="1"/>
</dbReference>
<keyword evidence="3" id="KW-0808">Transferase</keyword>
<evidence type="ECO:0000313" key="3">
    <source>
        <dbReference type="EMBL" id="MDQ4214673.1"/>
    </source>
</evidence>
<name>A0ABU0XHS6_9MICO</name>
<dbReference type="InterPro" id="IPR036873">
    <property type="entry name" value="Rhodanese-like_dom_sf"/>
</dbReference>
<evidence type="ECO:0000256" key="1">
    <source>
        <dbReference type="SAM" id="MobiDB-lite"/>
    </source>
</evidence>
<sequence length="430" mass="44435">MSGAPGLGGGLSPLVGRAPGPSSRTGRPPLVGRAPGPSSRTGRPRLVGLPPLVEPGPELEPERAARFARHLTLPGVGVEGQRRLAHARVLVIGAGGLGAPAIQYLAAAGVGRITVIDDDRVERTNLQRQVLHTEGDVGRPKAESARDAVGLRDGAVQVTALVERLHPGNALELFSAHDLVLDGSDNFATRYLSNDAAELTGTPLIWGSIHRFDGQLSVFWPGRGPMLRDLFPDIPDADSIEDCATGGVFGVLCGAVGSAMAAEALKLICGIGEPLLGRLARYDALAARWGELRFAADPDRPPVTSLEEVAAVCRAVAPAGRADDISVGEVAARLASDQSGLVVVDVRTAAERAVSAIPGSRHVPLDRILAEGWPAIAAELGDAATDGRDIVVTCQVGIRSARAIDALAATAPSGTPLRNLVGGVDAWTAH</sequence>
<keyword evidence="4" id="KW-1185">Reference proteome</keyword>
<dbReference type="PANTHER" id="PTHR10953">
    <property type="entry name" value="UBIQUITIN-ACTIVATING ENZYME E1"/>
    <property type="match status" value="1"/>
</dbReference>
<evidence type="ECO:0000259" key="2">
    <source>
        <dbReference type="PROSITE" id="PS50206"/>
    </source>
</evidence>
<dbReference type="CDD" id="cd00158">
    <property type="entry name" value="RHOD"/>
    <property type="match status" value="1"/>
</dbReference>
<dbReference type="InterPro" id="IPR001763">
    <property type="entry name" value="Rhodanese-like_dom"/>
</dbReference>
<dbReference type="Pfam" id="PF00899">
    <property type="entry name" value="ThiF"/>
    <property type="match status" value="1"/>
</dbReference>
<comment type="caution">
    <text evidence="3">The sequence shown here is derived from an EMBL/GenBank/DDBJ whole genome shotgun (WGS) entry which is preliminary data.</text>
</comment>
<dbReference type="CDD" id="cd00757">
    <property type="entry name" value="ThiF_MoeB_HesA_family"/>
    <property type="match status" value="1"/>
</dbReference>
<dbReference type="Gene3D" id="3.40.250.10">
    <property type="entry name" value="Rhodanese-like domain"/>
    <property type="match status" value="1"/>
</dbReference>
<dbReference type="Proteomes" id="UP001230289">
    <property type="component" value="Unassembled WGS sequence"/>
</dbReference>
<protein>
    <submittedName>
        <fullName evidence="3">ThiF family adenylyltransferase</fullName>
    </submittedName>
</protein>
<dbReference type="Pfam" id="PF00581">
    <property type="entry name" value="Rhodanese"/>
    <property type="match status" value="1"/>
</dbReference>
<dbReference type="InterPro" id="IPR045886">
    <property type="entry name" value="ThiF/MoeB/HesA"/>
</dbReference>
<dbReference type="InterPro" id="IPR035985">
    <property type="entry name" value="Ubiquitin-activating_enz"/>
</dbReference>
<organism evidence="3 4">
    <name type="scientific">Microbacterium capsulatum</name>
    <dbReference type="NCBI Taxonomy" id="3041921"/>
    <lineage>
        <taxon>Bacteria</taxon>
        <taxon>Bacillati</taxon>
        <taxon>Actinomycetota</taxon>
        <taxon>Actinomycetes</taxon>
        <taxon>Micrococcales</taxon>
        <taxon>Microbacteriaceae</taxon>
        <taxon>Microbacterium</taxon>
    </lineage>
</organism>
<dbReference type="InterPro" id="IPR000594">
    <property type="entry name" value="ThiF_NAD_FAD-bd"/>
</dbReference>
<feature type="compositionally biased region" description="Gly residues" evidence="1">
    <location>
        <begin position="1"/>
        <end position="11"/>
    </location>
</feature>
<proteinExistence type="predicted"/>
<accession>A0ABU0XHS6</accession>
<feature type="region of interest" description="Disordered" evidence="1">
    <location>
        <begin position="1"/>
        <end position="58"/>
    </location>
</feature>
<keyword evidence="3" id="KW-0548">Nucleotidyltransferase</keyword>
<dbReference type="PROSITE" id="PS50206">
    <property type="entry name" value="RHODANESE_3"/>
    <property type="match status" value="1"/>
</dbReference>
<dbReference type="Gene3D" id="3.40.50.720">
    <property type="entry name" value="NAD(P)-binding Rossmann-like Domain"/>
    <property type="match status" value="1"/>
</dbReference>
<feature type="domain" description="Rhodanese" evidence="2">
    <location>
        <begin position="337"/>
        <end position="429"/>
    </location>
</feature>
<dbReference type="EMBL" id="JAVFCB010000006">
    <property type="protein sequence ID" value="MDQ4214673.1"/>
    <property type="molecule type" value="Genomic_DNA"/>
</dbReference>
<dbReference type="GO" id="GO:0016779">
    <property type="term" value="F:nucleotidyltransferase activity"/>
    <property type="evidence" value="ECO:0007669"/>
    <property type="project" value="UniProtKB-KW"/>
</dbReference>
<reference evidence="3 4" key="1">
    <citation type="submission" date="2023-08" db="EMBL/GenBank/DDBJ databases">
        <title>Microbacterium sp. nov., isolated from a waste landfill.</title>
        <authorList>
            <person name="Wen W."/>
        </authorList>
    </citation>
    <scope>NUCLEOTIDE SEQUENCE [LARGE SCALE GENOMIC DNA]</scope>
    <source>
        <strain evidence="3 4">ASV81</strain>
    </source>
</reference>
<evidence type="ECO:0000313" key="4">
    <source>
        <dbReference type="Proteomes" id="UP001230289"/>
    </source>
</evidence>
<dbReference type="SUPFAM" id="SSF69572">
    <property type="entry name" value="Activating enzymes of the ubiquitin-like proteins"/>
    <property type="match status" value="1"/>
</dbReference>
<dbReference type="SUPFAM" id="SSF52821">
    <property type="entry name" value="Rhodanese/Cell cycle control phosphatase"/>
    <property type="match status" value="1"/>
</dbReference>
<dbReference type="SMART" id="SM00450">
    <property type="entry name" value="RHOD"/>
    <property type="match status" value="1"/>
</dbReference>